<evidence type="ECO:0000313" key="12">
    <source>
        <dbReference type="Proteomes" id="UP000765509"/>
    </source>
</evidence>
<evidence type="ECO:0000256" key="5">
    <source>
        <dbReference type="ARBA" id="ARBA00022729"/>
    </source>
</evidence>
<protein>
    <recommendedName>
        <fullName evidence="13">Dolichyl-diphosphooligosaccharide-protein glycotransferase</fullName>
    </recommendedName>
</protein>
<evidence type="ECO:0000256" key="6">
    <source>
        <dbReference type="ARBA" id="ARBA00022824"/>
    </source>
</evidence>
<dbReference type="Gene3D" id="3.40.30.10">
    <property type="entry name" value="Glutaredoxin"/>
    <property type="match status" value="1"/>
</dbReference>
<dbReference type="Pfam" id="PF04756">
    <property type="entry name" value="OST3_OST6"/>
    <property type="match status" value="1"/>
</dbReference>
<evidence type="ECO:0008006" key="13">
    <source>
        <dbReference type="Google" id="ProtNLM"/>
    </source>
</evidence>
<evidence type="ECO:0000256" key="7">
    <source>
        <dbReference type="ARBA" id="ARBA00022989"/>
    </source>
</evidence>
<dbReference type="AlphaFoldDB" id="A0A9Q3BV63"/>
<dbReference type="InterPro" id="IPR021149">
    <property type="entry name" value="OligosaccharylTrfase_OST3/OST6"/>
</dbReference>
<sequence>MPSYGTLLLALTTLLGLIPTHWASGQAHQNNDRLSKLIALSKAGKGVAPLNDKLYDELMSGPRNFSITLVLTALGSQFQCGPCHTFDGEYHLLAKQWAKQPLEIRHSHFFAMLDFKEGRNTFSKLGLNTAPQARQYLPTEGPKAPTDSKKKVLSYDFNRGGPQGLTAEQFSQWAAQTAGLPQFFSRPPNYAKFFAGVCVLLASIIIGKVAWPLIQAILHTRYIWAVTLIPFILLMISGQMWCQIRAPPYFSRQSNGAPLYFSNNYGNQLGAETQLIAAIYGVIAFASYTLAFTVSKLDDPTRQRLAIYIWLGVLLAVASVLVNIFRMKNGGYPFKLLL</sequence>
<keyword evidence="5 10" id="KW-0732">Signal</keyword>
<dbReference type="GO" id="GO:0008250">
    <property type="term" value="C:oligosaccharyltransferase complex"/>
    <property type="evidence" value="ECO:0007669"/>
    <property type="project" value="TreeGrafter"/>
</dbReference>
<dbReference type="Proteomes" id="UP000765509">
    <property type="component" value="Unassembled WGS sequence"/>
</dbReference>
<feature type="transmembrane region" description="Helical" evidence="9">
    <location>
        <begin position="305"/>
        <end position="325"/>
    </location>
</feature>
<dbReference type="GO" id="GO:0018279">
    <property type="term" value="P:protein N-linked glycosylation via asparagine"/>
    <property type="evidence" value="ECO:0007669"/>
    <property type="project" value="TreeGrafter"/>
</dbReference>
<evidence type="ECO:0000256" key="8">
    <source>
        <dbReference type="ARBA" id="ARBA00023136"/>
    </source>
</evidence>
<evidence type="ECO:0000256" key="3">
    <source>
        <dbReference type="ARBA" id="ARBA00009561"/>
    </source>
</evidence>
<feature type="chain" id="PRO_5040304559" description="Dolichyl-diphosphooligosaccharide-protein glycotransferase" evidence="10">
    <location>
        <begin position="24"/>
        <end position="338"/>
    </location>
</feature>
<evidence type="ECO:0000256" key="9">
    <source>
        <dbReference type="SAM" id="Phobius"/>
    </source>
</evidence>
<evidence type="ECO:0000256" key="4">
    <source>
        <dbReference type="ARBA" id="ARBA00022692"/>
    </source>
</evidence>
<evidence type="ECO:0000256" key="10">
    <source>
        <dbReference type="SAM" id="SignalP"/>
    </source>
</evidence>
<dbReference type="PANTHER" id="PTHR12692">
    <property type="entry name" value="DOLICHYL-DIPHOSPHOOLIGOSACCHARIDE--PROTEIN GLYCOSYLTRANSFERASE-RELATED"/>
    <property type="match status" value="1"/>
</dbReference>
<dbReference type="PANTHER" id="PTHR12692:SF0">
    <property type="entry name" value="GH11935P"/>
    <property type="match status" value="1"/>
</dbReference>
<comment type="subcellular location">
    <subcellularLocation>
        <location evidence="2">Endoplasmic reticulum membrane</location>
        <topology evidence="2">Multi-pass membrane protein</topology>
    </subcellularLocation>
</comment>
<feature type="signal peptide" evidence="10">
    <location>
        <begin position="1"/>
        <end position="23"/>
    </location>
</feature>
<dbReference type="EMBL" id="AVOT02002760">
    <property type="protein sequence ID" value="MBW0471437.1"/>
    <property type="molecule type" value="Genomic_DNA"/>
</dbReference>
<proteinExistence type="inferred from homology"/>
<keyword evidence="6" id="KW-0256">Endoplasmic reticulum</keyword>
<comment type="caution">
    <text evidence="11">The sequence shown here is derived from an EMBL/GenBank/DDBJ whole genome shotgun (WGS) entry which is preliminary data.</text>
</comment>
<reference evidence="11" key="1">
    <citation type="submission" date="2021-03" db="EMBL/GenBank/DDBJ databases">
        <title>Draft genome sequence of rust myrtle Austropuccinia psidii MF-1, a brazilian biotype.</title>
        <authorList>
            <person name="Quecine M.C."/>
            <person name="Pachon D.M.R."/>
            <person name="Bonatelli M.L."/>
            <person name="Correr F.H."/>
            <person name="Franceschini L.M."/>
            <person name="Leite T.F."/>
            <person name="Margarido G.R.A."/>
            <person name="Almeida C.A."/>
            <person name="Ferrarezi J.A."/>
            <person name="Labate C.A."/>
        </authorList>
    </citation>
    <scope>NUCLEOTIDE SEQUENCE</scope>
    <source>
        <strain evidence="11">MF-1</strain>
    </source>
</reference>
<comment type="function">
    <text evidence="1">Subunit of the oligosaccharyl transferase (OST) complex that catalyzes the initial transfer of a defined glycan (Glc(3)Man(9)GlcNAc(2) in eukaryotes) from the lipid carrier dolichol-pyrophosphate to an asparagine residue within an Asn-X-Ser/Thr consensus motif in nascent polypeptide chains, the first step in protein N-glycosylation. N-glycosylation occurs cotranslationally and the complex associates with the Sec61 complex at the channel-forming translocon complex that mediates protein translocation across the endoplasmic reticulum (ER). All subunits are required for a maximal enzyme activity.</text>
</comment>
<comment type="similarity">
    <text evidence="3">Belongs to the OST3/OST6 family.</text>
</comment>
<gene>
    <name evidence="11" type="ORF">O181_011152</name>
</gene>
<name>A0A9Q3BV63_9BASI</name>
<evidence type="ECO:0000313" key="11">
    <source>
        <dbReference type="EMBL" id="MBW0471437.1"/>
    </source>
</evidence>
<evidence type="ECO:0000256" key="1">
    <source>
        <dbReference type="ARBA" id="ARBA00002791"/>
    </source>
</evidence>
<dbReference type="OrthoDB" id="67566at2759"/>
<keyword evidence="8 9" id="KW-0472">Membrane</keyword>
<feature type="transmembrane region" description="Helical" evidence="9">
    <location>
        <begin position="222"/>
        <end position="241"/>
    </location>
</feature>
<organism evidence="11 12">
    <name type="scientific">Austropuccinia psidii MF-1</name>
    <dbReference type="NCBI Taxonomy" id="1389203"/>
    <lineage>
        <taxon>Eukaryota</taxon>
        <taxon>Fungi</taxon>
        <taxon>Dikarya</taxon>
        <taxon>Basidiomycota</taxon>
        <taxon>Pucciniomycotina</taxon>
        <taxon>Pucciniomycetes</taxon>
        <taxon>Pucciniales</taxon>
        <taxon>Sphaerophragmiaceae</taxon>
        <taxon>Austropuccinia</taxon>
    </lineage>
</organism>
<keyword evidence="7 9" id="KW-1133">Transmembrane helix</keyword>
<feature type="transmembrane region" description="Helical" evidence="9">
    <location>
        <begin position="275"/>
        <end position="293"/>
    </location>
</feature>
<accession>A0A9Q3BV63</accession>
<keyword evidence="4 9" id="KW-0812">Transmembrane</keyword>
<evidence type="ECO:0000256" key="2">
    <source>
        <dbReference type="ARBA" id="ARBA00004477"/>
    </source>
</evidence>
<keyword evidence="12" id="KW-1185">Reference proteome</keyword>
<feature type="transmembrane region" description="Helical" evidence="9">
    <location>
        <begin position="190"/>
        <end position="210"/>
    </location>
</feature>